<proteinExistence type="predicted"/>
<organism evidence="1 2">
    <name type="scientific">Candidatus Defluviibacterium haderslevense</name>
    <dbReference type="NCBI Taxonomy" id="2981993"/>
    <lineage>
        <taxon>Bacteria</taxon>
        <taxon>Pseudomonadati</taxon>
        <taxon>Bacteroidota</taxon>
        <taxon>Saprospiria</taxon>
        <taxon>Saprospirales</taxon>
        <taxon>Saprospiraceae</taxon>
        <taxon>Candidatus Defluviibacterium</taxon>
    </lineage>
</organism>
<dbReference type="Proteomes" id="UP000808349">
    <property type="component" value="Unassembled WGS sequence"/>
</dbReference>
<gene>
    <name evidence="1" type="ORF">IPO85_12220</name>
</gene>
<protein>
    <submittedName>
        <fullName evidence="1">Uncharacterized protein</fullName>
    </submittedName>
</protein>
<accession>A0A9D7XDR7</accession>
<evidence type="ECO:0000313" key="2">
    <source>
        <dbReference type="Proteomes" id="UP000808349"/>
    </source>
</evidence>
<evidence type="ECO:0000313" key="1">
    <source>
        <dbReference type="EMBL" id="MBK9718254.1"/>
    </source>
</evidence>
<sequence>MLSPLKSNAQTALFQIAIEPMNISGLGGLQALAWGQHNGKWLIIGGRLDGLHRRQPLLLLI</sequence>
<reference evidence="1 2" key="1">
    <citation type="submission" date="2020-10" db="EMBL/GenBank/DDBJ databases">
        <title>Connecting structure to function with the recovery of over 1000 high-quality activated sludge metagenome-assembled genomes encoding full-length rRNA genes using long-read sequencing.</title>
        <authorList>
            <person name="Singleton C.M."/>
            <person name="Petriglieri F."/>
            <person name="Kristensen J.M."/>
            <person name="Kirkegaard R.H."/>
            <person name="Michaelsen T.Y."/>
            <person name="Andersen M.H."/>
            <person name="Karst S.M."/>
            <person name="Dueholm M.S."/>
            <person name="Nielsen P.H."/>
            <person name="Albertsen M."/>
        </authorList>
    </citation>
    <scope>NUCLEOTIDE SEQUENCE [LARGE SCALE GENOMIC DNA]</scope>
    <source>
        <strain evidence="1">Ribe_18-Q3-R11-54_BAT3C.373</strain>
    </source>
</reference>
<comment type="caution">
    <text evidence="1">The sequence shown here is derived from an EMBL/GenBank/DDBJ whole genome shotgun (WGS) entry which is preliminary data.</text>
</comment>
<name>A0A9D7XDR7_9BACT</name>
<dbReference type="AlphaFoldDB" id="A0A9D7XDR7"/>
<dbReference type="EMBL" id="JADKFW010000008">
    <property type="protein sequence ID" value="MBK9718254.1"/>
    <property type="molecule type" value="Genomic_DNA"/>
</dbReference>